<comment type="catalytic activity">
    <reaction evidence="5">
        <text>glycyl-tRNA(Gly) + acetyl-CoA = N-acetylglycyl-tRNA(Gly) + CoA + H(+)</text>
        <dbReference type="Rhea" id="RHEA:81867"/>
        <dbReference type="Rhea" id="RHEA-COMP:9683"/>
        <dbReference type="Rhea" id="RHEA-COMP:19766"/>
        <dbReference type="ChEBI" id="CHEBI:15378"/>
        <dbReference type="ChEBI" id="CHEBI:57287"/>
        <dbReference type="ChEBI" id="CHEBI:57288"/>
        <dbReference type="ChEBI" id="CHEBI:78522"/>
        <dbReference type="ChEBI" id="CHEBI:232036"/>
    </reaction>
</comment>
<reference evidence="8 9" key="1">
    <citation type="submission" date="2017-07" db="EMBL/GenBank/DDBJ databases">
        <title>Draft Genome Sequences of Select Purple Nonsulfur Bacteria.</title>
        <authorList>
            <person name="Lasarre B."/>
            <person name="Mckinlay J.B."/>
        </authorList>
    </citation>
    <scope>NUCLEOTIDE SEQUENCE [LARGE SCALE GENOMIC DNA]</scope>
    <source>
        <strain evidence="8 9">DSM 11907</strain>
    </source>
</reference>
<evidence type="ECO:0000313" key="9">
    <source>
        <dbReference type="Proteomes" id="UP000248863"/>
    </source>
</evidence>
<evidence type="ECO:0000256" key="3">
    <source>
        <dbReference type="ARBA" id="ARBA00022679"/>
    </source>
</evidence>
<keyword evidence="4" id="KW-0012">Acyltransferase</keyword>
<evidence type="ECO:0000256" key="2">
    <source>
        <dbReference type="ARBA" id="ARBA00022649"/>
    </source>
</evidence>
<evidence type="ECO:0000256" key="1">
    <source>
        <dbReference type="ARBA" id="ARBA00022491"/>
    </source>
</evidence>
<keyword evidence="1" id="KW-0678">Repressor</keyword>
<dbReference type="AlphaFoldDB" id="A0A327KAE6"/>
<evidence type="ECO:0000256" key="4">
    <source>
        <dbReference type="ARBA" id="ARBA00023315"/>
    </source>
</evidence>
<feature type="compositionally biased region" description="Low complexity" evidence="6">
    <location>
        <begin position="7"/>
        <end position="20"/>
    </location>
</feature>
<gene>
    <name evidence="8" type="ORF">CH338_18750</name>
</gene>
<dbReference type="PANTHER" id="PTHR36449:SF1">
    <property type="entry name" value="ACETYLTRANSFERASE"/>
    <property type="match status" value="1"/>
</dbReference>
<keyword evidence="3 8" id="KW-0808">Transferase</keyword>
<dbReference type="GO" id="GO:0016747">
    <property type="term" value="F:acyltransferase activity, transferring groups other than amino-acyl groups"/>
    <property type="evidence" value="ECO:0007669"/>
    <property type="project" value="InterPro"/>
</dbReference>
<name>A0A327KAE6_9BRAD</name>
<organism evidence="8 9">
    <name type="scientific">Rhodoplanes elegans</name>
    <dbReference type="NCBI Taxonomy" id="29408"/>
    <lineage>
        <taxon>Bacteria</taxon>
        <taxon>Pseudomonadati</taxon>
        <taxon>Pseudomonadota</taxon>
        <taxon>Alphaproteobacteria</taxon>
        <taxon>Hyphomicrobiales</taxon>
        <taxon>Nitrobacteraceae</taxon>
        <taxon>Rhodoplanes</taxon>
    </lineage>
</organism>
<evidence type="ECO:0000256" key="5">
    <source>
        <dbReference type="ARBA" id="ARBA00049880"/>
    </source>
</evidence>
<dbReference type="PANTHER" id="PTHR36449">
    <property type="entry name" value="ACETYLTRANSFERASE-RELATED"/>
    <property type="match status" value="1"/>
</dbReference>
<sequence>MTSGSERSGPARSGPAGRGPVISAPEPLTAAHDLEGFCCGKPSLDRWLATRALSNQEKGFTAVMVVHVDLRVIGYYGLAPTAVVPSVVPRSIRTGQPPDPVPCLLLGQLATDRAWIGKGIGTGLLKHALQRCVIAAALVGGRALVVHAVDDEAAEFWRRRGFITAKDDAFVLFRSIADIAASLSRA</sequence>
<protein>
    <submittedName>
        <fullName evidence="8">GNAT family N-acetyltransferase</fullName>
    </submittedName>
</protein>
<dbReference type="EMBL" id="NPEU01000247">
    <property type="protein sequence ID" value="RAI35730.1"/>
    <property type="molecule type" value="Genomic_DNA"/>
</dbReference>
<evidence type="ECO:0000313" key="8">
    <source>
        <dbReference type="EMBL" id="RAI35730.1"/>
    </source>
</evidence>
<proteinExistence type="predicted"/>
<keyword evidence="9" id="KW-1185">Reference proteome</keyword>
<dbReference type="InterPro" id="IPR016181">
    <property type="entry name" value="Acyl_CoA_acyltransferase"/>
</dbReference>
<dbReference type="Proteomes" id="UP000248863">
    <property type="component" value="Unassembled WGS sequence"/>
</dbReference>
<feature type="domain" description="N-acetyltransferase" evidence="7">
    <location>
        <begin position="66"/>
        <end position="162"/>
    </location>
</feature>
<comment type="caution">
    <text evidence="8">The sequence shown here is derived from an EMBL/GenBank/DDBJ whole genome shotgun (WGS) entry which is preliminary data.</text>
</comment>
<evidence type="ECO:0000256" key="6">
    <source>
        <dbReference type="SAM" id="MobiDB-lite"/>
    </source>
</evidence>
<dbReference type="OrthoDB" id="9799147at2"/>
<dbReference type="Pfam" id="PF00583">
    <property type="entry name" value="Acetyltransf_1"/>
    <property type="match status" value="1"/>
</dbReference>
<keyword evidence="2" id="KW-1277">Toxin-antitoxin system</keyword>
<feature type="region of interest" description="Disordered" evidence="6">
    <location>
        <begin position="1"/>
        <end position="25"/>
    </location>
</feature>
<dbReference type="Gene3D" id="3.40.630.30">
    <property type="match status" value="1"/>
</dbReference>
<evidence type="ECO:0000259" key="7">
    <source>
        <dbReference type="Pfam" id="PF00583"/>
    </source>
</evidence>
<dbReference type="InterPro" id="IPR000182">
    <property type="entry name" value="GNAT_dom"/>
</dbReference>
<dbReference type="SUPFAM" id="SSF55729">
    <property type="entry name" value="Acyl-CoA N-acyltransferases (Nat)"/>
    <property type="match status" value="1"/>
</dbReference>
<accession>A0A327KAE6</accession>